<evidence type="ECO:0000259" key="2">
    <source>
        <dbReference type="Pfam" id="PF12315"/>
    </source>
</evidence>
<dbReference type="KEGG" id="tps:THAPSDRAFT_4182"/>
<evidence type="ECO:0000313" key="4">
    <source>
        <dbReference type="Proteomes" id="UP000001449"/>
    </source>
</evidence>
<feature type="compositionally biased region" description="Polar residues" evidence="1">
    <location>
        <begin position="11"/>
        <end position="29"/>
    </location>
</feature>
<dbReference type="Proteomes" id="UP000001449">
    <property type="component" value="Chromosome 4"/>
</dbReference>
<reference evidence="3 4" key="2">
    <citation type="journal article" date="2008" name="Nature">
        <title>The Phaeodactylum genome reveals the evolutionary history of diatom genomes.</title>
        <authorList>
            <person name="Bowler C."/>
            <person name="Allen A.E."/>
            <person name="Badger J.H."/>
            <person name="Grimwood J."/>
            <person name="Jabbari K."/>
            <person name="Kuo A."/>
            <person name="Maheswari U."/>
            <person name="Martens C."/>
            <person name="Maumus F."/>
            <person name="Otillar R.P."/>
            <person name="Rayko E."/>
            <person name="Salamov A."/>
            <person name="Vandepoele K."/>
            <person name="Beszteri B."/>
            <person name="Gruber A."/>
            <person name="Heijde M."/>
            <person name="Katinka M."/>
            <person name="Mock T."/>
            <person name="Valentin K."/>
            <person name="Verret F."/>
            <person name="Berges J.A."/>
            <person name="Brownlee C."/>
            <person name="Cadoret J.P."/>
            <person name="Chiovitti A."/>
            <person name="Choi C.J."/>
            <person name="Coesel S."/>
            <person name="De Martino A."/>
            <person name="Detter J.C."/>
            <person name="Durkin C."/>
            <person name="Falciatore A."/>
            <person name="Fournet J."/>
            <person name="Haruta M."/>
            <person name="Huysman M.J."/>
            <person name="Jenkins B.D."/>
            <person name="Jiroutova K."/>
            <person name="Jorgensen R.E."/>
            <person name="Joubert Y."/>
            <person name="Kaplan A."/>
            <person name="Kroger N."/>
            <person name="Kroth P.G."/>
            <person name="La Roche J."/>
            <person name="Lindquist E."/>
            <person name="Lommer M."/>
            <person name="Martin-Jezequel V."/>
            <person name="Lopez P.J."/>
            <person name="Lucas S."/>
            <person name="Mangogna M."/>
            <person name="McGinnis K."/>
            <person name="Medlin L.K."/>
            <person name="Montsant A."/>
            <person name="Oudot-Le Secq M.P."/>
            <person name="Napoli C."/>
            <person name="Obornik M."/>
            <person name="Parker M.S."/>
            <person name="Petit J.L."/>
            <person name="Porcel B.M."/>
            <person name="Poulsen N."/>
            <person name="Robison M."/>
            <person name="Rychlewski L."/>
            <person name="Rynearson T.A."/>
            <person name="Schmutz J."/>
            <person name="Shapiro H."/>
            <person name="Siaut M."/>
            <person name="Stanley M."/>
            <person name="Sussman M.R."/>
            <person name="Taylor A.R."/>
            <person name="Vardi A."/>
            <person name="von Dassow P."/>
            <person name="Vyverman W."/>
            <person name="Willis A."/>
            <person name="Wyrwicz L.S."/>
            <person name="Rokhsar D.S."/>
            <person name="Weissenbach J."/>
            <person name="Armbrust E.V."/>
            <person name="Green B.R."/>
            <person name="Van de Peer Y."/>
            <person name="Grigoriev I.V."/>
        </authorList>
    </citation>
    <scope>NUCLEOTIDE SEQUENCE [LARGE SCALE GENOMIC DNA]</scope>
    <source>
        <strain evidence="3 4">CCMP1335</strain>
    </source>
</reference>
<dbReference type="OMA" id="HEATHAW"/>
<dbReference type="PANTHER" id="PTHR24209:SF7">
    <property type="entry name" value="PROTEIN DA1-RELATED 2"/>
    <property type="match status" value="1"/>
</dbReference>
<dbReference type="PaxDb" id="35128-Thaps4182"/>
<protein>
    <recommendedName>
        <fullName evidence="2">Protein DA1-like domain-containing protein</fullName>
    </recommendedName>
</protein>
<evidence type="ECO:0000256" key="1">
    <source>
        <dbReference type="SAM" id="MobiDB-lite"/>
    </source>
</evidence>
<dbReference type="RefSeq" id="XP_002289185.1">
    <property type="nucleotide sequence ID" value="XM_002289149.1"/>
</dbReference>
<dbReference type="eggNOG" id="KOG1703">
    <property type="taxonomic scope" value="Eukaryota"/>
</dbReference>
<dbReference type="PANTHER" id="PTHR24209">
    <property type="entry name" value="PROTEIN DA1-RELATED 2"/>
    <property type="match status" value="1"/>
</dbReference>
<dbReference type="HOGENOM" id="CLU_560828_0_0_1"/>
<dbReference type="AlphaFoldDB" id="B8C158"/>
<name>B8C158_THAPS</name>
<feature type="region of interest" description="Disordered" evidence="1">
    <location>
        <begin position="1"/>
        <end position="59"/>
    </location>
</feature>
<dbReference type="GeneID" id="7446777"/>
<feature type="region of interest" description="Disordered" evidence="1">
    <location>
        <begin position="190"/>
        <end position="216"/>
    </location>
</feature>
<dbReference type="STRING" id="35128.B8C158"/>
<gene>
    <name evidence="3" type="ORF">THAPSDRAFT_4182</name>
</gene>
<feature type="domain" description="Protein DA1-like" evidence="2">
    <location>
        <begin position="353"/>
        <end position="476"/>
    </location>
</feature>
<dbReference type="Gene3D" id="2.10.110.10">
    <property type="entry name" value="Cysteine Rich Protein"/>
    <property type="match status" value="1"/>
</dbReference>
<proteinExistence type="predicted"/>
<accession>B8C158</accession>
<reference evidence="3 4" key="1">
    <citation type="journal article" date="2004" name="Science">
        <title>The genome of the diatom Thalassiosira pseudonana: ecology, evolution, and metabolism.</title>
        <authorList>
            <person name="Armbrust E.V."/>
            <person name="Berges J.A."/>
            <person name="Bowler C."/>
            <person name="Green B.R."/>
            <person name="Martinez D."/>
            <person name="Putnam N.H."/>
            <person name="Zhou S."/>
            <person name="Allen A.E."/>
            <person name="Apt K.E."/>
            <person name="Bechner M."/>
            <person name="Brzezinski M.A."/>
            <person name="Chaal B.K."/>
            <person name="Chiovitti A."/>
            <person name="Davis A.K."/>
            <person name="Demarest M.S."/>
            <person name="Detter J.C."/>
            <person name="Glavina T."/>
            <person name="Goodstein D."/>
            <person name="Hadi M.Z."/>
            <person name="Hellsten U."/>
            <person name="Hildebrand M."/>
            <person name="Jenkins B.D."/>
            <person name="Jurka J."/>
            <person name="Kapitonov V.V."/>
            <person name="Kroger N."/>
            <person name="Lau W.W."/>
            <person name="Lane T.W."/>
            <person name="Larimer F.W."/>
            <person name="Lippmeier J.C."/>
            <person name="Lucas S."/>
            <person name="Medina M."/>
            <person name="Montsant A."/>
            <person name="Obornik M."/>
            <person name="Parker M.S."/>
            <person name="Palenik B."/>
            <person name="Pazour G.J."/>
            <person name="Richardson P.M."/>
            <person name="Rynearson T.A."/>
            <person name="Saito M.A."/>
            <person name="Schwartz D.C."/>
            <person name="Thamatrakoln K."/>
            <person name="Valentin K."/>
            <person name="Vardi A."/>
            <person name="Wilkerson F.P."/>
            <person name="Rokhsar D.S."/>
        </authorList>
    </citation>
    <scope>NUCLEOTIDE SEQUENCE [LARGE SCALE GENOMIC DNA]</scope>
    <source>
        <strain evidence="3 4">CCMP1335</strain>
    </source>
</reference>
<keyword evidence="4" id="KW-1185">Reference proteome</keyword>
<dbReference type="InterPro" id="IPR045218">
    <property type="entry name" value="DA1-like"/>
</dbReference>
<dbReference type="Pfam" id="PF12315">
    <property type="entry name" value="DA1-like"/>
    <property type="match status" value="1"/>
</dbReference>
<feature type="compositionally biased region" description="Basic residues" evidence="1">
    <location>
        <begin position="1"/>
        <end position="10"/>
    </location>
</feature>
<feature type="compositionally biased region" description="Low complexity" evidence="1">
    <location>
        <begin position="30"/>
        <end position="45"/>
    </location>
</feature>
<sequence length="487" mass="53630">MSSFFKRRNGGKSTSSLATNEVASQSPPVSSNASTLTSAVTASSSRIPTSTPVVSARPASRPTYTCYTCHLAIPPNTPHIHAIRPLSGERRYHQQCFICLHCHLPIDPQSQPFCFDEVPSKDGSTRREHPLHRECFADYFGWTCVVCEQRLPSVTTGDGTNNGGSGGGTKFEFLKHPFFERERMCPSHAISRRGNLDGEGDDQQQENQQQQQVVSIASTEDEIGEIRRCAGCHRFEPIFASPNKHFIDVGDSDTGRCVCLACCRTVVTTSQDATPLWEKVIDFFEGPLGLISSTETVSGVSRQNLMSFPIMVVGLDALNDNLKEHSEGVHYGSSQIMTRGLCLSEHSPVSEESIGVTAVLCLSGLPADLTASILAHEATHAWIKLHPNFRYNKPLPLKVEEGICQLVSFLFLNDGLDPSFEEHDSSSTTDESIPSDSKLRQYFKFCIETDESVYGEGFRSAACAYAKMGLQELLYYVALNHDFPPMD</sequence>
<dbReference type="SUPFAM" id="SSF48695">
    <property type="entry name" value="Multiheme cytochromes"/>
    <property type="match status" value="1"/>
</dbReference>
<evidence type="ECO:0000313" key="3">
    <source>
        <dbReference type="EMBL" id="EED92722.1"/>
    </source>
</evidence>
<organism evidence="3 4">
    <name type="scientific">Thalassiosira pseudonana</name>
    <name type="common">Marine diatom</name>
    <name type="synonym">Cyclotella nana</name>
    <dbReference type="NCBI Taxonomy" id="35128"/>
    <lineage>
        <taxon>Eukaryota</taxon>
        <taxon>Sar</taxon>
        <taxon>Stramenopiles</taxon>
        <taxon>Ochrophyta</taxon>
        <taxon>Bacillariophyta</taxon>
        <taxon>Coscinodiscophyceae</taxon>
        <taxon>Thalassiosirophycidae</taxon>
        <taxon>Thalassiosirales</taxon>
        <taxon>Thalassiosiraceae</taxon>
        <taxon>Thalassiosira</taxon>
    </lineage>
</organism>
<dbReference type="InterPro" id="IPR036280">
    <property type="entry name" value="Multihaem_cyt_sf"/>
</dbReference>
<dbReference type="InterPro" id="IPR022087">
    <property type="entry name" value="DA1-like_dom"/>
</dbReference>
<dbReference type="EMBL" id="CM000641">
    <property type="protein sequence ID" value="EED92722.1"/>
    <property type="molecule type" value="Genomic_DNA"/>
</dbReference>
<dbReference type="InParanoid" id="B8C158"/>